<evidence type="ECO:0000259" key="2">
    <source>
        <dbReference type="Pfam" id="PF00326"/>
    </source>
</evidence>
<dbReference type="SUPFAM" id="SSF53474">
    <property type="entry name" value="alpha/beta-Hydrolases"/>
    <property type="match status" value="1"/>
</dbReference>
<keyword evidence="4" id="KW-1185">Reference proteome</keyword>
<name>A0A848HMD4_9BURK</name>
<feature type="domain" description="Peptidase S9 prolyl oligopeptidase catalytic" evidence="2">
    <location>
        <begin position="341"/>
        <end position="551"/>
    </location>
</feature>
<dbReference type="PANTHER" id="PTHR42776">
    <property type="entry name" value="SERINE PEPTIDASE S9 FAMILY MEMBER"/>
    <property type="match status" value="1"/>
</dbReference>
<dbReference type="Pfam" id="PF00326">
    <property type="entry name" value="Peptidase_S9"/>
    <property type="match status" value="1"/>
</dbReference>
<reference evidence="3 4" key="1">
    <citation type="submission" date="2020-04" db="EMBL/GenBank/DDBJ databases">
        <title>Massilia sp. RP-1-19 isolated from soil.</title>
        <authorList>
            <person name="Dahal R.H."/>
        </authorList>
    </citation>
    <scope>NUCLEOTIDE SEQUENCE [LARGE SCALE GENOMIC DNA]</scope>
    <source>
        <strain evidence="3 4">RP-1-19</strain>
    </source>
</reference>
<gene>
    <name evidence="3" type="ORF">HHL21_00885</name>
</gene>
<comment type="caution">
    <text evidence="3">The sequence shown here is derived from an EMBL/GenBank/DDBJ whole genome shotgun (WGS) entry which is preliminary data.</text>
</comment>
<dbReference type="SUPFAM" id="SSF82171">
    <property type="entry name" value="DPP6 N-terminal domain-like"/>
    <property type="match status" value="1"/>
</dbReference>
<dbReference type="PANTHER" id="PTHR42776:SF27">
    <property type="entry name" value="DIPEPTIDYL PEPTIDASE FAMILY MEMBER 6"/>
    <property type="match status" value="1"/>
</dbReference>
<dbReference type="Proteomes" id="UP000583752">
    <property type="component" value="Unassembled WGS sequence"/>
</dbReference>
<evidence type="ECO:0000256" key="1">
    <source>
        <dbReference type="ARBA" id="ARBA00022801"/>
    </source>
</evidence>
<dbReference type="GO" id="GO:0004252">
    <property type="term" value="F:serine-type endopeptidase activity"/>
    <property type="evidence" value="ECO:0007669"/>
    <property type="project" value="TreeGrafter"/>
</dbReference>
<dbReference type="InterPro" id="IPR001375">
    <property type="entry name" value="Peptidase_S9_cat"/>
</dbReference>
<evidence type="ECO:0000313" key="3">
    <source>
        <dbReference type="EMBL" id="NML59668.1"/>
    </source>
</evidence>
<proteinExistence type="predicted"/>
<dbReference type="GO" id="GO:0006508">
    <property type="term" value="P:proteolysis"/>
    <property type="evidence" value="ECO:0007669"/>
    <property type="project" value="InterPro"/>
</dbReference>
<sequence>MLKGLEIGTREQPVPTGELVALDLDGTNQQYLYGYKARAQSSRGERYGNDYGYGEINHIPRARDGHVQVSAHLFEGNRSMLYDINTVNAIRKLLADIPMKDMGFLSDKSDKPRFAYGYDEQAEPVLFRHDDSSGEWKKLDPATLGSRFNPFAFTPDSTAVLASHAVDDGPYMIVREDMATGTRTVLAQDPLASIDDLQFSAAPRMPFAVAKAVGIPTPIYLDNTSPDALLHKTLSAGFPGSVVDFINFSDNGQTLLFAVRSDRDPGSFYLFDRKTGKADLLFSNMEKIDPALMAPRLPIAFAARDGLDMTGYLTLPKVDAGKKLPLVLMPHGGPFGLKDNWYFDTEAQFLASRGYAVLQVNFRGSSGRSIRFQEAGYREWGGKIMDDLIDGVKWASARPDIDGNRVCVYGGSFGAYSALMLPVREPGMFKCTVGIAGLYDLPSRYKQDSFVGDKQAKNYVIKTMGDDPALLARHSPAQQADKINIPVMLAHGKKDKRTQLDQAEMMRDALVRAGRPPEWLVIDNEGHGFYDSENRKVFFEKLEAFLAKHIGK</sequence>
<accession>A0A848HMD4</accession>
<dbReference type="Gene3D" id="3.40.50.1820">
    <property type="entry name" value="alpha/beta hydrolase"/>
    <property type="match status" value="1"/>
</dbReference>
<dbReference type="RefSeq" id="WP_169463388.1">
    <property type="nucleotide sequence ID" value="NZ_JABBGG010000001.1"/>
</dbReference>
<dbReference type="EMBL" id="JABBGG010000001">
    <property type="protein sequence ID" value="NML59668.1"/>
    <property type="molecule type" value="Genomic_DNA"/>
</dbReference>
<evidence type="ECO:0000313" key="4">
    <source>
        <dbReference type="Proteomes" id="UP000583752"/>
    </source>
</evidence>
<dbReference type="InterPro" id="IPR029058">
    <property type="entry name" value="AB_hydrolase_fold"/>
</dbReference>
<dbReference type="AlphaFoldDB" id="A0A848HMD4"/>
<keyword evidence="1" id="KW-0378">Hydrolase</keyword>
<organism evidence="3 4">
    <name type="scientific">Massilia polaris</name>
    <dbReference type="NCBI Taxonomy" id="2728846"/>
    <lineage>
        <taxon>Bacteria</taxon>
        <taxon>Pseudomonadati</taxon>
        <taxon>Pseudomonadota</taxon>
        <taxon>Betaproteobacteria</taxon>
        <taxon>Burkholderiales</taxon>
        <taxon>Oxalobacteraceae</taxon>
        <taxon>Telluria group</taxon>
        <taxon>Massilia</taxon>
    </lineage>
</organism>
<protein>
    <submittedName>
        <fullName evidence="3">S9 family peptidase</fullName>
    </submittedName>
</protein>